<comment type="function">
    <text evidence="17">Catalyzes the dehydration of the S-form of NAD(P)HX at the expense of ADP, which is converted to AMP. Together with NAD(P)HX epimerase, which catalyzes the epimerization of the S- and R-forms, the enzyme allows the repair of both epimers of NAD(P)HX, a damaged form of NAD(P)H that is a result of enzymatic or heat-dependent hydration.</text>
</comment>
<evidence type="ECO:0000256" key="13">
    <source>
        <dbReference type="ARBA" id="ARBA00023268"/>
    </source>
</evidence>
<feature type="binding site" evidence="17">
    <location>
        <position position="246"/>
    </location>
    <ligand>
        <name>(6S)-NADPHX</name>
        <dbReference type="ChEBI" id="CHEBI:64076"/>
    </ligand>
</feature>
<comment type="cofactor">
    <cofactor evidence="18 19">
        <name>K(+)</name>
        <dbReference type="ChEBI" id="CHEBI:29103"/>
    </cofactor>
    <text evidence="18 19">Binds 1 potassium ion per subunit.</text>
</comment>
<evidence type="ECO:0000256" key="19">
    <source>
        <dbReference type="PIRNR" id="PIRNR017184"/>
    </source>
</evidence>
<evidence type="ECO:0000256" key="17">
    <source>
        <dbReference type="HAMAP-Rule" id="MF_01965"/>
    </source>
</evidence>
<sequence>MRGVHSVAQVRAAESDAMARLPEGELMQRAAHALSVQCAALLDRVYGAHVVLLVGGGNNGGDALFAGARLAARGARVDALLLDPARAHADGLVAFDRARGRAHEADPQLLAGADLVVDGMFGIGGRAGLTGVSADLADAAHDLLTVAVDVPSGVDADTGAAGGKAVRADVTVTFGAIKSGTVLGPGADLCGELRLVDLGLELPVTDAHLLEAADVRAVLPRPGAADDKYTRGVVGLAAGSEQYAGAGVLATGSAVHGGAGMVRYVGLAPDPVRARYPEVVVHPDSRPHDVRVQAWVVGPGLGTDGTAMALLADVLSTDVPVIADADAITLIARTPRLIRGRSAPTVITPHDREFERIAGQPGPDRLAAARRAARDLGATVLLKGNATVVAAPDGTAYVNPTGTPWLATAGSGDVLSGLIGALLASGLRAPLAAAAAAYAHGVAGQLAAADGPPSAADVLAELRGALGSLATG</sequence>
<evidence type="ECO:0000256" key="2">
    <source>
        <dbReference type="ARBA" id="ARBA00000909"/>
    </source>
</evidence>
<dbReference type="PROSITE" id="PS51383">
    <property type="entry name" value="YJEF_C_3"/>
    <property type="match status" value="1"/>
</dbReference>
<keyword evidence="11 18" id="KW-0413">Isomerase</keyword>
<evidence type="ECO:0000256" key="3">
    <source>
        <dbReference type="ARBA" id="ARBA00006001"/>
    </source>
</evidence>
<evidence type="ECO:0000256" key="18">
    <source>
        <dbReference type="HAMAP-Rule" id="MF_01966"/>
    </source>
</evidence>
<dbReference type="EC" id="5.1.99.6" evidence="19"/>
<feature type="binding site" evidence="17">
    <location>
        <position position="350"/>
    </location>
    <ligand>
        <name>(6S)-NADPHX</name>
        <dbReference type="ChEBI" id="CHEBI:64076"/>
    </ligand>
</feature>
<dbReference type="HAMAP" id="MF_01966">
    <property type="entry name" value="NADHX_epimerase"/>
    <property type="match status" value="1"/>
</dbReference>
<dbReference type="PANTHER" id="PTHR12592">
    <property type="entry name" value="ATP-DEPENDENT (S)-NAD(P)H-HYDRATE DEHYDRATASE FAMILY MEMBER"/>
    <property type="match status" value="1"/>
</dbReference>
<keyword evidence="23" id="KW-1185">Reference proteome</keyword>
<evidence type="ECO:0000256" key="6">
    <source>
        <dbReference type="ARBA" id="ARBA00022741"/>
    </source>
</evidence>
<evidence type="ECO:0000256" key="9">
    <source>
        <dbReference type="ARBA" id="ARBA00022958"/>
    </source>
</evidence>
<comment type="subunit">
    <text evidence="17">Homotetramer.</text>
</comment>
<dbReference type="InterPro" id="IPR029056">
    <property type="entry name" value="Ribokinase-like"/>
</dbReference>
<evidence type="ECO:0000313" key="22">
    <source>
        <dbReference type="EMBL" id="WAX58818.1"/>
    </source>
</evidence>
<evidence type="ECO:0000256" key="15">
    <source>
        <dbReference type="ARBA" id="ARBA00048238"/>
    </source>
</evidence>
<feature type="binding site" evidence="18">
    <location>
        <begin position="122"/>
        <end position="128"/>
    </location>
    <ligand>
        <name>(6S)-NADPHX</name>
        <dbReference type="ChEBI" id="CHEBI:64076"/>
    </ligand>
</feature>
<dbReference type="EMBL" id="CP097463">
    <property type="protein sequence ID" value="WAX58818.1"/>
    <property type="molecule type" value="Genomic_DNA"/>
</dbReference>
<keyword evidence="13" id="KW-0511">Multifunctional enzyme</keyword>
<comment type="catalytic activity">
    <reaction evidence="16 17 19">
        <text>(6S)-NADPHX + ADP = AMP + phosphate + NADPH + H(+)</text>
        <dbReference type="Rhea" id="RHEA:32235"/>
        <dbReference type="ChEBI" id="CHEBI:15378"/>
        <dbReference type="ChEBI" id="CHEBI:43474"/>
        <dbReference type="ChEBI" id="CHEBI:57783"/>
        <dbReference type="ChEBI" id="CHEBI:64076"/>
        <dbReference type="ChEBI" id="CHEBI:456215"/>
        <dbReference type="ChEBI" id="CHEBI:456216"/>
        <dbReference type="EC" id="4.2.1.136"/>
    </reaction>
</comment>
<protein>
    <recommendedName>
        <fullName evidence="19">Bifunctional NAD(P)H-hydrate repair enzyme</fullName>
    </recommendedName>
    <alternativeName>
        <fullName evidence="19">Nicotinamide nucleotide repair protein</fullName>
    </alternativeName>
    <domain>
        <recommendedName>
            <fullName evidence="19">ADP-dependent (S)-NAD(P)H-hydrate dehydratase</fullName>
            <ecNumber evidence="19">4.2.1.136</ecNumber>
        </recommendedName>
        <alternativeName>
            <fullName evidence="19">ADP-dependent NAD(P)HX dehydratase</fullName>
        </alternativeName>
    </domain>
    <domain>
        <recommendedName>
            <fullName evidence="19">NAD(P)H-hydrate epimerase</fullName>
            <ecNumber evidence="19">5.1.99.6</ecNumber>
        </recommendedName>
    </domain>
</protein>
<dbReference type="PANTHER" id="PTHR12592:SF0">
    <property type="entry name" value="ATP-DEPENDENT (S)-NAD(P)H-HYDRATE DEHYDRATASE"/>
    <property type="match status" value="1"/>
</dbReference>
<feature type="domain" description="YjeF C-terminal" evidence="20">
    <location>
        <begin position="211"/>
        <end position="469"/>
    </location>
</feature>
<comment type="catalytic activity">
    <reaction evidence="1 18 19">
        <text>(6R)-NADHX = (6S)-NADHX</text>
        <dbReference type="Rhea" id="RHEA:32215"/>
        <dbReference type="ChEBI" id="CHEBI:64074"/>
        <dbReference type="ChEBI" id="CHEBI:64075"/>
        <dbReference type="EC" id="5.1.99.6"/>
    </reaction>
</comment>
<keyword evidence="9 18" id="KW-0630">Potassium</keyword>
<gene>
    <name evidence="18" type="primary">nnrE</name>
    <name evidence="17" type="synonym">nnrD</name>
    <name evidence="22" type="ORF">M6B22_08640</name>
</gene>
<name>A0ABY7K2T2_9ACTN</name>
<comment type="function">
    <text evidence="18">Catalyzes the epimerization of the S- and R-forms of NAD(P)HX, a damaged form of NAD(P)H that is a result of enzymatic or heat-dependent hydration. This is a prerequisite for the S-specific NAD(P)H-hydrate dehydratase to allow the repair of both epimers of NAD(P)HX.</text>
</comment>
<proteinExistence type="inferred from homology"/>
<evidence type="ECO:0000256" key="1">
    <source>
        <dbReference type="ARBA" id="ARBA00000013"/>
    </source>
</evidence>
<evidence type="ECO:0000256" key="7">
    <source>
        <dbReference type="ARBA" id="ARBA00022840"/>
    </source>
</evidence>
<dbReference type="CDD" id="cd01171">
    <property type="entry name" value="YXKO-related"/>
    <property type="match status" value="1"/>
</dbReference>
<dbReference type="RefSeq" id="WP_269445361.1">
    <property type="nucleotide sequence ID" value="NZ_CP097463.1"/>
</dbReference>
<keyword evidence="8 17" id="KW-0521">NADP</keyword>
<dbReference type="HAMAP" id="MF_01965">
    <property type="entry name" value="NADHX_dehydratase"/>
    <property type="match status" value="1"/>
</dbReference>
<comment type="caution">
    <text evidence="18">Lacks conserved residue(s) required for the propagation of feature annotation.</text>
</comment>
<comment type="similarity">
    <text evidence="3 19">In the N-terminal section; belongs to the NnrE/AIBP family.</text>
</comment>
<dbReference type="PROSITE" id="PS51385">
    <property type="entry name" value="YJEF_N"/>
    <property type="match status" value="1"/>
</dbReference>
<comment type="similarity">
    <text evidence="4 19">In the C-terminal section; belongs to the NnrD/CARKD family.</text>
</comment>
<feature type="binding site" evidence="17">
    <location>
        <position position="412"/>
    </location>
    <ligand>
        <name>AMP</name>
        <dbReference type="ChEBI" id="CHEBI:456215"/>
    </ligand>
</feature>
<feature type="domain" description="YjeF N-terminal" evidence="21">
    <location>
        <begin position="10"/>
        <end position="206"/>
    </location>
</feature>
<comment type="similarity">
    <text evidence="18">Belongs to the NnrE/AIBP family.</text>
</comment>
<feature type="binding site" evidence="18">
    <location>
        <position position="118"/>
    </location>
    <ligand>
        <name>K(+)</name>
        <dbReference type="ChEBI" id="CHEBI:29103"/>
    </ligand>
</feature>
<organism evidence="22 23">
    <name type="scientific">Jatrophihabitans cynanchi</name>
    <dbReference type="NCBI Taxonomy" id="2944128"/>
    <lineage>
        <taxon>Bacteria</taxon>
        <taxon>Bacillati</taxon>
        <taxon>Actinomycetota</taxon>
        <taxon>Actinomycetes</taxon>
        <taxon>Jatrophihabitantales</taxon>
        <taxon>Jatrophihabitantaceae</taxon>
        <taxon>Jatrophihabitans</taxon>
    </lineage>
</organism>
<evidence type="ECO:0000256" key="5">
    <source>
        <dbReference type="ARBA" id="ARBA00022723"/>
    </source>
</evidence>
<dbReference type="Pfam" id="PF03853">
    <property type="entry name" value="YjeF_N"/>
    <property type="match status" value="1"/>
</dbReference>
<reference evidence="22" key="1">
    <citation type="submission" date="2022-05" db="EMBL/GenBank/DDBJ databases">
        <title>Jatrophihabitans sp. SB3-54 whole genome sequence.</title>
        <authorList>
            <person name="Suh M.K."/>
            <person name="Eom M.K."/>
            <person name="Kim J.S."/>
            <person name="Kim H.S."/>
            <person name="Do H.E."/>
            <person name="Shin Y.K."/>
            <person name="Lee J.-S."/>
        </authorList>
    </citation>
    <scope>NUCLEOTIDE SEQUENCE</scope>
    <source>
        <strain evidence="22">SB3-54</strain>
    </source>
</reference>
<evidence type="ECO:0000259" key="20">
    <source>
        <dbReference type="PROSITE" id="PS51383"/>
    </source>
</evidence>
<dbReference type="SUPFAM" id="SSF64153">
    <property type="entry name" value="YjeF N-terminal domain-like"/>
    <property type="match status" value="1"/>
</dbReference>
<dbReference type="InterPro" id="IPR030677">
    <property type="entry name" value="Nnr"/>
</dbReference>
<dbReference type="Proteomes" id="UP001164693">
    <property type="component" value="Chromosome"/>
</dbReference>
<dbReference type="PROSITE" id="PS01049">
    <property type="entry name" value="YJEF_C_1"/>
    <property type="match status" value="1"/>
</dbReference>
<comment type="catalytic activity">
    <reaction evidence="2 18 19">
        <text>(6R)-NADPHX = (6S)-NADPHX</text>
        <dbReference type="Rhea" id="RHEA:32227"/>
        <dbReference type="ChEBI" id="CHEBI:64076"/>
        <dbReference type="ChEBI" id="CHEBI:64077"/>
        <dbReference type="EC" id="5.1.99.6"/>
    </reaction>
</comment>
<dbReference type="NCBIfam" id="TIGR00197">
    <property type="entry name" value="yjeF_nterm"/>
    <property type="match status" value="1"/>
</dbReference>
<dbReference type="Gene3D" id="3.40.50.10260">
    <property type="entry name" value="YjeF N-terminal domain"/>
    <property type="match status" value="1"/>
</dbReference>
<dbReference type="SUPFAM" id="SSF53613">
    <property type="entry name" value="Ribokinase-like"/>
    <property type="match status" value="1"/>
</dbReference>
<dbReference type="InterPro" id="IPR017953">
    <property type="entry name" value="Carbohydrate_kinase_pred_CS"/>
</dbReference>
<comment type="function">
    <text evidence="14 19">Bifunctional enzyme that catalyzes the epimerization of the S- and R-forms of NAD(P)HX and the dehydration of the S-form of NAD(P)HX at the expense of ADP, which is converted to AMP. This allows the repair of both epimers of NAD(P)HX, a damaged form of NAD(P)H that is a result of enzymatic or heat-dependent hydration.</text>
</comment>
<evidence type="ECO:0000256" key="11">
    <source>
        <dbReference type="ARBA" id="ARBA00023235"/>
    </source>
</evidence>
<feature type="binding site" evidence="18">
    <location>
        <begin position="58"/>
        <end position="62"/>
    </location>
    <ligand>
        <name>(6S)-NADPHX</name>
        <dbReference type="ChEBI" id="CHEBI:64076"/>
    </ligand>
</feature>
<evidence type="ECO:0000256" key="10">
    <source>
        <dbReference type="ARBA" id="ARBA00023027"/>
    </source>
</evidence>
<dbReference type="EC" id="4.2.1.136" evidence="19"/>
<evidence type="ECO:0000313" key="23">
    <source>
        <dbReference type="Proteomes" id="UP001164693"/>
    </source>
</evidence>
<feature type="binding site" evidence="18">
    <location>
        <position position="149"/>
    </location>
    <ligand>
        <name>(6S)-NADPHX</name>
        <dbReference type="ChEBI" id="CHEBI:64076"/>
    </ligand>
</feature>
<keyword evidence="10 17" id="KW-0520">NAD</keyword>
<dbReference type="InterPro" id="IPR036652">
    <property type="entry name" value="YjeF_N_dom_sf"/>
</dbReference>
<dbReference type="InterPro" id="IPR004443">
    <property type="entry name" value="YjeF_N_dom"/>
</dbReference>
<dbReference type="PROSITE" id="PS01050">
    <property type="entry name" value="YJEF_C_2"/>
    <property type="match status" value="1"/>
</dbReference>
<keyword evidence="5 18" id="KW-0479">Metal-binding</keyword>
<dbReference type="InterPro" id="IPR000631">
    <property type="entry name" value="CARKD"/>
</dbReference>
<feature type="binding site" evidence="18">
    <location>
        <position position="59"/>
    </location>
    <ligand>
        <name>K(+)</name>
        <dbReference type="ChEBI" id="CHEBI:29103"/>
    </ligand>
</feature>
<comment type="cofactor">
    <cofactor evidence="17">
        <name>Mg(2+)</name>
        <dbReference type="ChEBI" id="CHEBI:18420"/>
    </cofactor>
</comment>
<evidence type="ECO:0000256" key="4">
    <source>
        <dbReference type="ARBA" id="ARBA00009524"/>
    </source>
</evidence>
<dbReference type="Gene3D" id="3.40.1190.20">
    <property type="match status" value="1"/>
</dbReference>
<keyword evidence="12 17" id="KW-0456">Lyase</keyword>
<feature type="binding site" evidence="17">
    <location>
        <begin position="383"/>
        <end position="387"/>
    </location>
    <ligand>
        <name>AMP</name>
        <dbReference type="ChEBI" id="CHEBI:456215"/>
    </ligand>
</feature>
<dbReference type="Pfam" id="PF01256">
    <property type="entry name" value="Carb_kinase"/>
    <property type="match status" value="1"/>
</dbReference>
<dbReference type="NCBIfam" id="TIGR00196">
    <property type="entry name" value="yjeF_cterm"/>
    <property type="match status" value="1"/>
</dbReference>
<feature type="binding site" evidence="18">
    <location>
        <position position="152"/>
    </location>
    <ligand>
        <name>K(+)</name>
        <dbReference type="ChEBI" id="CHEBI:29103"/>
    </ligand>
</feature>
<feature type="binding site" evidence="17">
    <location>
        <position position="413"/>
    </location>
    <ligand>
        <name>(6S)-NADPHX</name>
        <dbReference type="ChEBI" id="CHEBI:64076"/>
    </ligand>
</feature>
<comment type="catalytic activity">
    <reaction evidence="15 17 19">
        <text>(6S)-NADHX + ADP = AMP + phosphate + NADH + H(+)</text>
        <dbReference type="Rhea" id="RHEA:32223"/>
        <dbReference type="ChEBI" id="CHEBI:15378"/>
        <dbReference type="ChEBI" id="CHEBI:43474"/>
        <dbReference type="ChEBI" id="CHEBI:57945"/>
        <dbReference type="ChEBI" id="CHEBI:64074"/>
        <dbReference type="ChEBI" id="CHEBI:456215"/>
        <dbReference type="ChEBI" id="CHEBI:456216"/>
        <dbReference type="EC" id="4.2.1.136"/>
    </reaction>
</comment>
<evidence type="ECO:0000259" key="21">
    <source>
        <dbReference type="PROSITE" id="PS51385"/>
    </source>
</evidence>
<accession>A0ABY7K2T2</accession>
<evidence type="ECO:0000256" key="8">
    <source>
        <dbReference type="ARBA" id="ARBA00022857"/>
    </source>
</evidence>
<comment type="similarity">
    <text evidence="17">Belongs to the NnrD/CARKD family.</text>
</comment>
<keyword evidence="6 17" id="KW-0547">Nucleotide-binding</keyword>
<feature type="binding site" evidence="17">
    <location>
        <position position="300"/>
    </location>
    <ligand>
        <name>(6S)-NADPHX</name>
        <dbReference type="ChEBI" id="CHEBI:64076"/>
    </ligand>
</feature>
<evidence type="ECO:0000256" key="14">
    <source>
        <dbReference type="ARBA" id="ARBA00025153"/>
    </source>
</evidence>
<evidence type="ECO:0000256" key="16">
    <source>
        <dbReference type="ARBA" id="ARBA00049209"/>
    </source>
</evidence>
<dbReference type="PIRSF" id="PIRSF017184">
    <property type="entry name" value="Nnr"/>
    <property type="match status" value="1"/>
</dbReference>
<evidence type="ECO:0000256" key="12">
    <source>
        <dbReference type="ARBA" id="ARBA00023239"/>
    </source>
</evidence>
<keyword evidence="7 17" id="KW-0067">ATP-binding</keyword>